<dbReference type="Proteomes" id="UP000291485">
    <property type="component" value="Unassembled WGS sequence"/>
</dbReference>
<keyword evidence="1" id="KW-0010">Activator</keyword>
<comment type="caution">
    <text evidence="3">The sequence shown here is derived from an EMBL/GenBank/DDBJ whole genome shotgun (WGS) entry which is preliminary data.</text>
</comment>
<dbReference type="SUPFAM" id="SSF57884">
    <property type="entry name" value="Ada DNA repair protein, N-terminal domain (N-Ada 10)"/>
    <property type="match status" value="1"/>
</dbReference>
<dbReference type="RefSeq" id="WP_131561823.1">
    <property type="nucleotide sequence ID" value="NZ_SJSN01000018.1"/>
</dbReference>
<organism evidence="3 4">
    <name type="scientific">Pedobacter frigidisoli</name>
    <dbReference type="NCBI Taxonomy" id="2530455"/>
    <lineage>
        <taxon>Bacteria</taxon>
        <taxon>Pseudomonadati</taxon>
        <taxon>Bacteroidota</taxon>
        <taxon>Sphingobacteriia</taxon>
        <taxon>Sphingobacteriales</taxon>
        <taxon>Sphingobacteriaceae</taxon>
        <taxon>Pedobacter</taxon>
    </lineage>
</organism>
<feature type="domain" description="Ada DNA repair metal-binding" evidence="2">
    <location>
        <begin position="23"/>
        <end position="69"/>
    </location>
</feature>
<dbReference type="Pfam" id="PF02805">
    <property type="entry name" value="Ada_Zn_binding"/>
    <property type="match status" value="1"/>
</dbReference>
<dbReference type="Gene3D" id="3.40.10.10">
    <property type="entry name" value="DNA Methylphosphotriester Repair Domain"/>
    <property type="match status" value="1"/>
</dbReference>
<dbReference type="InterPro" id="IPR035451">
    <property type="entry name" value="Ada-like_dom_sf"/>
</dbReference>
<sequence length="82" mass="9647">MLKHIDLSTKILKILLKNKEICFAGNLRLKIYGALTCKSGKRMKMENRVLFRSESEAVENGYRPCGHCQHQKYKQWIYSTKK</sequence>
<gene>
    <name evidence="3" type="ORF">EZ449_18895</name>
</gene>
<evidence type="ECO:0000313" key="3">
    <source>
        <dbReference type="EMBL" id="TCD02129.1"/>
    </source>
</evidence>
<dbReference type="GO" id="GO:0008270">
    <property type="term" value="F:zinc ion binding"/>
    <property type="evidence" value="ECO:0007669"/>
    <property type="project" value="InterPro"/>
</dbReference>
<reference evidence="3 4" key="1">
    <citation type="submission" date="2019-02" db="EMBL/GenBank/DDBJ databases">
        <title>Pedobacter sp. RP-3-11 sp. nov., isolated from Arctic soil.</title>
        <authorList>
            <person name="Dahal R.H."/>
        </authorList>
    </citation>
    <scope>NUCLEOTIDE SEQUENCE [LARGE SCALE GENOMIC DNA]</scope>
    <source>
        <strain evidence="3 4">RP-3-11</strain>
    </source>
</reference>
<dbReference type="GO" id="GO:0003677">
    <property type="term" value="F:DNA binding"/>
    <property type="evidence" value="ECO:0007669"/>
    <property type="project" value="InterPro"/>
</dbReference>
<dbReference type="GO" id="GO:0006355">
    <property type="term" value="P:regulation of DNA-templated transcription"/>
    <property type="evidence" value="ECO:0007669"/>
    <property type="project" value="InterPro"/>
</dbReference>
<evidence type="ECO:0000313" key="4">
    <source>
        <dbReference type="Proteomes" id="UP000291485"/>
    </source>
</evidence>
<dbReference type="AlphaFoldDB" id="A0A4R0NPG6"/>
<accession>A0A4R0NPG6</accession>
<evidence type="ECO:0000256" key="1">
    <source>
        <dbReference type="ARBA" id="ARBA00023159"/>
    </source>
</evidence>
<evidence type="ECO:0000259" key="2">
    <source>
        <dbReference type="Pfam" id="PF02805"/>
    </source>
</evidence>
<name>A0A4R0NPG6_9SPHI</name>
<dbReference type="GO" id="GO:0008168">
    <property type="term" value="F:methyltransferase activity"/>
    <property type="evidence" value="ECO:0007669"/>
    <property type="project" value="InterPro"/>
</dbReference>
<dbReference type="GO" id="GO:0006281">
    <property type="term" value="P:DNA repair"/>
    <property type="evidence" value="ECO:0007669"/>
    <property type="project" value="InterPro"/>
</dbReference>
<protein>
    <submittedName>
        <fullName evidence="3">Metal-binding protein</fullName>
    </submittedName>
</protein>
<dbReference type="EMBL" id="SJSN01000018">
    <property type="protein sequence ID" value="TCD02129.1"/>
    <property type="molecule type" value="Genomic_DNA"/>
</dbReference>
<dbReference type="InterPro" id="IPR004026">
    <property type="entry name" value="Ada_DNA_repair_Zn-bd"/>
</dbReference>
<keyword evidence="4" id="KW-1185">Reference proteome</keyword>
<proteinExistence type="predicted"/>
<dbReference type="OrthoDB" id="894286at2"/>